<evidence type="ECO:0000313" key="1">
    <source>
        <dbReference type="EMBL" id="KAK6732127.1"/>
    </source>
</evidence>
<evidence type="ECO:0000313" key="2">
    <source>
        <dbReference type="Proteomes" id="UP001303046"/>
    </source>
</evidence>
<protein>
    <submittedName>
        <fullName evidence="1">Uncharacterized protein</fullName>
    </submittedName>
</protein>
<comment type="caution">
    <text evidence="1">The sequence shown here is derived from an EMBL/GenBank/DDBJ whole genome shotgun (WGS) entry which is preliminary data.</text>
</comment>
<sequence>MGYLLEKKEKFAQRHRCAVLSTNPSRQRSKFSIGFGASQEYRSTLNTIIYPLKIENNMEKWSQLPICFAEI</sequence>
<keyword evidence="2" id="KW-1185">Reference proteome</keyword>
<dbReference type="Proteomes" id="UP001303046">
    <property type="component" value="Unassembled WGS sequence"/>
</dbReference>
<gene>
    <name evidence="1" type="primary">Necator_chrII.g4276</name>
    <name evidence="1" type="ORF">RB195_016484</name>
</gene>
<accession>A0ABR1C0M7</accession>
<organism evidence="1 2">
    <name type="scientific">Necator americanus</name>
    <name type="common">Human hookworm</name>
    <dbReference type="NCBI Taxonomy" id="51031"/>
    <lineage>
        <taxon>Eukaryota</taxon>
        <taxon>Metazoa</taxon>
        <taxon>Ecdysozoa</taxon>
        <taxon>Nematoda</taxon>
        <taxon>Chromadorea</taxon>
        <taxon>Rhabditida</taxon>
        <taxon>Rhabditina</taxon>
        <taxon>Rhabditomorpha</taxon>
        <taxon>Strongyloidea</taxon>
        <taxon>Ancylostomatidae</taxon>
        <taxon>Bunostominae</taxon>
        <taxon>Necator</taxon>
    </lineage>
</organism>
<reference evidence="1 2" key="1">
    <citation type="submission" date="2023-08" db="EMBL/GenBank/DDBJ databases">
        <title>A Necator americanus chromosomal reference genome.</title>
        <authorList>
            <person name="Ilik V."/>
            <person name="Petrzelkova K.J."/>
            <person name="Pardy F."/>
            <person name="Fuh T."/>
            <person name="Niatou-Singa F.S."/>
            <person name="Gouil Q."/>
            <person name="Baker L."/>
            <person name="Ritchie M.E."/>
            <person name="Jex A.R."/>
            <person name="Gazzola D."/>
            <person name="Li H."/>
            <person name="Toshio Fujiwara R."/>
            <person name="Zhan B."/>
            <person name="Aroian R.V."/>
            <person name="Pafco B."/>
            <person name="Schwarz E.M."/>
        </authorList>
    </citation>
    <scope>NUCLEOTIDE SEQUENCE [LARGE SCALE GENOMIC DNA]</scope>
    <source>
        <strain evidence="1 2">Aroian</strain>
        <tissue evidence="1">Whole animal</tissue>
    </source>
</reference>
<name>A0ABR1C0M7_NECAM</name>
<dbReference type="EMBL" id="JAVFWL010000002">
    <property type="protein sequence ID" value="KAK6732127.1"/>
    <property type="molecule type" value="Genomic_DNA"/>
</dbReference>
<proteinExistence type="predicted"/>